<name>A0A2N9I8Y6_FAGSY</name>
<evidence type="ECO:0000256" key="5">
    <source>
        <dbReference type="ARBA" id="ARBA00023136"/>
    </source>
</evidence>
<dbReference type="InterPro" id="IPR036397">
    <property type="entry name" value="RNaseH_sf"/>
</dbReference>
<evidence type="ECO:0000256" key="4">
    <source>
        <dbReference type="ARBA" id="ARBA00022989"/>
    </source>
</evidence>
<feature type="transmembrane region" description="Helical" evidence="7">
    <location>
        <begin position="793"/>
        <end position="813"/>
    </location>
</feature>
<feature type="region of interest" description="Disordered" evidence="6">
    <location>
        <begin position="1237"/>
        <end position="1262"/>
    </location>
</feature>
<organism evidence="9">
    <name type="scientific">Fagus sylvatica</name>
    <name type="common">Beechnut</name>
    <dbReference type="NCBI Taxonomy" id="28930"/>
    <lineage>
        <taxon>Eukaryota</taxon>
        <taxon>Viridiplantae</taxon>
        <taxon>Streptophyta</taxon>
        <taxon>Embryophyta</taxon>
        <taxon>Tracheophyta</taxon>
        <taxon>Spermatophyta</taxon>
        <taxon>Magnoliopsida</taxon>
        <taxon>eudicotyledons</taxon>
        <taxon>Gunneridae</taxon>
        <taxon>Pentapetalae</taxon>
        <taxon>rosids</taxon>
        <taxon>fabids</taxon>
        <taxon>Fagales</taxon>
        <taxon>Fagaceae</taxon>
        <taxon>Fagus</taxon>
    </lineage>
</organism>
<proteinExistence type="predicted"/>
<feature type="region of interest" description="Disordered" evidence="6">
    <location>
        <begin position="1879"/>
        <end position="1898"/>
    </location>
</feature>
<dbReference type="Pfam" id="PF07727">
    <property type="entry name" value="RVT_2"/>
    <property type="match status" value="1"/>
</dbReference>
<feature type="transmembrane region" description="Helical" evidence="7">
    <location>
        <begin position="175"/>
        <end position="198"/>
    </location>
</feature>
<dbReference type="Pfam" id="PF14244">
    <property type="entry name" value="Retrotran_gag_3"/>
    <property type="match status" value="1"/>
</dbReference>
<feature type="transmembrane region" description="Helical" evidence="7">
    <location>
        <begin position="210"/>
        <end position="230"/>
    </location>
</feature>
<dbReference type="PANTHER" id="PTHR21576">
    <property type="entry name" value="UNCHARACTERIZED NODULIN-LIKE PROTEIN"/>
    <property type="match status" value="1"/>
</dbReference>
<dbReference type="InterPro" id="IPR001584">
    <property type="entry name" value="Integrase_cat-core"/>
</dbReference>
<feature type="transmembrane region" description="Helical" evidence="7">
    <location>
        <begin position="111"/>
        <end position="134"/>
    </location>
</feature>
<dbReference type="SUPFAM" id="SSF103473">
    <property type="entry name" value="MFS general substrate transporter"/>
    <property type="match status" value="4"/>
</dbReference>
<dbReference type="Gene3D" id="1.20.1250.20">
    <property type="entry name" value="MFS general substrate transporter like domains"/>
    <property type="match status" value="2"/>
</dbReference>
<dbReference type="Gene3D" id="3.30.420.10">
    <property type="entry name" value="Ribonuclease H-like superfamily/Ribonuclease H"/>
    <property type="match status" value="1"/>
</dbReference>
<reference evidence="9" key="1">
    <citation type="submission" date="2018-02" db="EMBL/GenBank/DDBJ databases">
        <authorList>
            <person name="Cohen D.B."/>
            <person name="Kent A.D."/>
        </authorList>
    </citation>
    <scope>NUCLEOTIDE SEQUENCE</scope>
</reference>
<dbReference type="InterPro" id="IPR010658">
    <property type="entry name" value="Nodulin-like"/>
</dbReference>
<dbReference type="InterPro" id="IPR029472">
    <property type="entry name" value="Copia-like_N"/>
</dbReference>
<feature type="domain" description="Integrase catalytic" evidence="8">
    <location>
        <begin position="1530"/>
        <end position="1696"/>
    </location>
</feature>
<dbReference type="InterPro" id="IPR036259">
    <property type="entry name" value="MFS_trans_sf"/>
</dbReference>
<accession>A0A2N9I8Y6</accession>
<keyword evidence="5 7" id="KW-0472">Membrane</keyword>
<dbReference type="EMBL" id="OIVN01005023">
    <property type="protein sequence ID" value="SPD20509.1"/>
    <property type="molecule type" value="Genomic_DNA"/>
</dbReference>
<dbReference type="Pfam" id="PF06813">
    <property type="entry name" value="Nodulin-like"/>
    <property type="match status" value="2"/>
</dbReference>
<dbReference type="InterPro" id="IPR012337">
    <property type="entry name" value="RNaseH-like_sf"/>
</dbReference>
<keyword evidence="2 7" id="KW-0812">Transmembrane</keyword>
<dbReference type="GO" id="GO:0004190">
    <property type="term" value="F:aspartic-type endopeptidase activity"/>
    <property type="evidence" value="ECO:0007669"/>
    <property type="project" value="UniProtKB-KW"/>
</dbReference>
<dbReference type="InterPro" id="IPR025724">
    <property type="entry name" value="GAG-pre-integrase_dom"/>
</dbReference>
<evidence type="ECO:0000256" key="1">
    <source>
        <dbReference type="ARBA" id="ARBA00004141"/>
    </source>
</evidence>
<feature type="transmembrane region" description="Helical" evidence="7">
    <location>
        <begin position="346"/>
        <end position="365"/>
    </location>
</feature>
<keyword evidence="4 7" id="KW-1133">Transmembrane helix</keyword>
<dbReference type="PROSITE" id="PS50994">
    <property type="entry name" value="INTEGRASE"/>
    <property type="match status" value="1"/>
</dbReference>
<feature type="transmembrane region" description="Helical" evidence="7">
    <location>
        <begin position="537"/>
        <end position="564"/>
    </location>
</feature>
<feature type="transmembrane region" description="Helical" evidence="7">
    <location>
        <begin position="825"/>
        <end position="843"/>
    </location>
</feature>
<feature type="transmembrane region" description="Helical" evidence="7">
    <location>
        <begin position="401"/>
        <end position="423"/>
    </location>
</feature>
<feature type="transmembrane region" description="Helical" evidence="7">
    <location>
        <begin position="897"/>
        <end position="919"/>
    </location>
</feature>
<dbReference type="GO" id="GO:0016020">
    <property type="term" value="C:membrane"/>
    <property type="evidence" value="ECO:0007669"/>
    <property type="project" value="UniProtKB-SubCell"/>
</dbReference>
<dbReference type="InterPro" id="IPR054722">
    <property type="entry name" value="PolX-like_BBD"/>
</dbReference>
<feature type="transmembrane region" description="Helical" evidence="7">
    <location>
        <begin position="146"/>
        <end position="169"/>
    </location>
</feature>
<dbReference type="PANTHER" id="PTHR21576:SF22">
    <property type="entry name" value="F25A4.25 PROTEIN"/>
    <property type="match status" value="1"/>
</dbReference>
<feature type="transmembrane region" description="Helical" evidence="7">
    <location>
        <begin position="435"/>
        <end position="460"/>
    </location>
</feature>
<feature type="transmembrane region" description="Helical" evidence="7">
    <location>
        <begin position="377"/>
        <end position="395"/>
    </location>
</feature>
<evidence type="ECO:0000256" key="6">
    <source>
        <dbReference type="SAM" id="MobiDB-lite"/>
    </source>
</evidence>
<keyword evidence="3" id="KW-0378">Hydrolase</keyword>
<feature type="transmembrane region" description="Helical" evidence="7">
    <location>
        <begin position="480"/>
        <end position="501"/>
    </location>
</feature>
<dbReference type="SUPFAM" id="SSF53098">
    <property type="entry name" value="Ribonuclease H-like"/>
    <property type="match status" value="1"/>
</dbReference>
<evidence type="ECO:0000313" key="9">
    <source>
        <dbReference type="EMBL" id="SPD20509.1"/>
    </source>
</evidence>
<feature type="transmembrane region" description="Helical" evidence="7">
    <location>
        <begin position="631"/>
        <end position="652"/>
    </location>
</feature>
<protein>
    <recommendedName>
        <fullName evidence="8">Integrase catalytic domain-containing protein</fullName>
    </recommendedName>
</protein>
<evidence type="ECO:0000256" key="7">
    <source>
        <dbReference type="SAM" id="Phobius"/>
    </source>
</evidence>
<feature type="region of interest" description="Disordered" evidence="6">
    <location>
        <begin position="1832"/>
        <end position="1873"/>
    </location>
</feature>
<feature type="transmembrane region" description="Helical" evidence="7">
    <location>
        <begin position="592"/>
        <end position="610"/>
    </location>
</feature>
<dbReference type="CDD" id="cd09272">
    <property type="entry name" value="RNase_HI_RT_Ty1"/>
    <property type="match status" value="1"/>
</dbReference>
<gene>
    <name evidence="9" type="ORF">FSB_LOCUS48391</name>
</gene>
<feature type="transmembrane region" description="Helical" evidence="7">
    <location>
        <begin position="47"/>
        <end position="69"/>
    </location>
</feature>
<comment type="subcellular location">
    <subcellularLocation>
        <location evidence="1">Membrane</location>
        <topology evidence="1">Multi-pass membrane protein</topology>
    </subcellularLocation>
</comment>
<dbReference type="InterPro" id="IPR043502">
    <property type="entry name" value="DNA/RNA_pol_sf"/>
</dbReference>
<dbReference type="CDD" id="cd17354">
    <property type="entry name" value="MFS_Mch1p_like"/>
    <property type="match status" value="1"/>
</dbReference>
<dbReference type="InterPro" id="IPR013103">
    <property type="entry name" value="RVT_2"/>
</dbReference>
<feature type="compositionally biased region" description="Polar residues" evidence="6">
    <location>
        <begin position="1859"/>
        <end position="1873"/>
    </location>
</feature>
<dbReference type="GO" id="GO:0003676">
    <property type="term" value="F:nucleic acid binding"/>
    <property type="evidence" value="ECO:0007669"/>
    <property type="project" value="InterPro"/>
</dbReference>
<dbReference type="GO" id="GO:0015074">
    <property type="term" value="P:DNA integration"/>
    <property type="evidence" value="ECO:0007669"/>
    <property type="project" value="InterPro"/>
</dbReference>
<feature type="transmembrane region" description="Helical" evidence="7">
    <location>
        <begin position="664"/>
        <end position="689"/>
    </location>
</feature>
<keyword evidence="3" id="KW-0064">Aspartyl protease</keyword>
<feature type="transmembrane region" description="Helical" evidence="7">
    <location>
        <begin position="242"/>
        <end position="260"/>
    </location>
</feature>
<evidence type="ECO:0000256" key="3">
    <source>
        <dbReference type="ARBA" id="ARBA00022750"/>
    </source>
</evidence>
<feature type="transmembrane region" description="Helical" evidence="7">
    <location>
        <begin position="760"/>
        <end position="781"/>
    </location>
</feature>
<dbReference type="Pfam" id="PF13976">
    <property type="entry name" value="gag_pre-integrs"/>
    <property type="match status" value="1"/>
</dbReference>
<sequence length="2442" mass="271677">MGRLSSNKWIATVASIWIQSSCGSDTFSIFSSILKSSQGYDQSTLDIVSVFKDIGGNAGVLAGLLYSAVTVNNCSGFFGPWVVHVAGAIQSFLGYFFMWASVVGLIERPPVALMCLFMFLSTHSSAFFTTANVVTGLQNFPQSGGTIVGIMKGFLGISGAILIQVYGIFCKGKPSTFILMLALLPTFVSIVLMFFVRIHEANTVDDMKHLNGFPIIALMIATYLIIILSLENIFSLPSWAHIITFILLLLLLASPLGIAIKAQREAKDALAYHELPDGEGQVNALLDDKVLIDEEGMNLLQAICNLNFWLLFMAMVCGMGSGLAVINNFSQIGQSLNYTTVEVNNLVSLWSIWNFVGRIGAGYLSDYLLHTRGWTRPLLMAITLATMSVGHIVVASGFPGILYMGSILVAICYGSQWALMPTITSEIFGVRHMGTIFNTIGVACPVGSYIFSVRIIGYIYDMEAGGEGYSSCFGTHCFMLSLLIMASVALLGSLAAFALFFRTKSSAILEVRSFLEGNPLWSIKWVKRSANRAPMCLLGGLFYVHPGLLSIFVMVLSFLLLLVLRNAPGAKARKKSEKNCKDMNMERLSNKWMATVASIWIQCSCGSYTFGIYSPILKSSQGYDQSTLETVAVFMDIGSSAGVLAGVLYSAITLSNHSGFCGPWVVLLVGAIQNFLGYFLMWACVVGWIQRPPVPLMCLFMLLSSHSMPFFSTANTVSGVQNFPEYSGTIVGIMKGCNGISGAILIQVYDTFYKSEPSTFILMLALLPTFVSLMLMLLVRIYKANTSDDKKHLNGFSAIALIIAGYLMIMIILENIFSLPSWARNFTFILLLILLASPLGIAIKAQKEDSKRFLKTFNLESNDAAKDQAYHELPSGEGEVNAALDEKNLSDEEGMNLLQAVCTVNFWLLFIAMICGMGSTQAVINNLSQIGQSLNYTTVEMNNLVSLWSIWTCLGRVGSGKKGLRSMAESTDLMQQLNPQTESLLTSLTTKMTEVLTRSQTSPHPLPADSSTAPIGIKLDGSNYALWSQVVEMYISGKDKLGYINGDSPQPPETDPSFRRWRTENAIVKGWLINSMDSSLIANFIRFPTAKQVWDSAATTYFDGTDTSQVYDLRRRVTRTKQAGGSIEKYYNDLQGLWREIDFRRPNPMECANDIQKYNSILQEDRVYIFLDGLDDRLDKTRSDVLQLKPFPTVEQAYAHVRREDVRQMVMTSGANTAPGVVMASKGIKAGHYHTPPKTGVLSLSSGKSNPPSKSKAPSDGMKCTHCGNAKHTRETCFKLHGYPDWWHDLQARKKHEAPVIDDSTGRVAMVTGEPSLSLTSQVESSHNPGNCSNALHSSTHNDDDNWILDSGATDHMTFDSNDFSHITPPRRSHVANANGVTYPVTGAGIVTLSPSLSLSHTLLVPSLSNKLMSVSQVTADLNCVVLMYSTFCLLQDILTKEIIGRGTKRGGLYYVDDFSPSRANHMHHTVNNKERQIWLWHHRLGHPSFGYLKHLFPDLFSNTMHSNFKCNTCILAKSHRVSYPVSMNKSAIPFALIHSDVWGPSPVTTSSGHRWFVIFVDDCTRMTWLYLLKHKDEVFDVFKSFHIMVQTQFSAKIQILRSDNGGEYVNQPFQAYFQSHGLFHETSCSQTPQQNGIAERKNRHILETARALLIGAHVPSRYWDDAVATAVHLLNRMPTKVLTFQTPLKVLSNHVPLPTVLMIPPRIFGCVAFVHLHKNQRTKLDPCAVRCLFLGYGLHKKGYRCFDPTTKRTYITMDVTFLESDTFFPSPASNSTLQGELRDEEQNWWGSEELHVEDNPAHMNDGNDMIEPDVQTFVGVDMYPRAEPVSLANAESEDESPHSSVPDPNDPPSENIPEVSSPTTPLHTNAMDTSTGYVLPFRHNRGKPPNRYSPDIEERRSKYPITNYVSTQRLSEPLKAFAHTLSSCNIPSSVEEALSDPKWAQAIKEELEALQKNKTWALVVLPEGKKTVGCKWIFSIKYKADGSIDRCKARLVAKGYTQTYGIDYHETFSPVAKLNTVRVLLSLAANLDWPLHQLDVKNAFLHGDLEEEVYMDIPPGYTASSKAKIACKLQRALYGLKQSPRAWFGRFSSAMRKYGFQQSNSDHTLFLKHRLGKVTALIVYVDDMIITGDDAEEISRLQEQLSTEFEMKNLGGLKYFLGIEVARSRQGIFLSQRKYVLDLLSEVGLLECKPADTPIVPNHKLGEYTDQVPADKERYQRLVGKLIYLSHTRPDIAYAVSVVSQFMHCPSEDHMDAVIRILRYLKSSPGKGLMFSKNNHLNVDGYTDADWAGNISDRKSTSGYFTFVGGNLVTWRSKKQKVVALSSAEAEFRGMAKGLCELLWLRRLLAEIGFAPSSEMNLFCDNKAAIDISHNPVQHDRTKHVEVDRHFIKHNLEEKIIRFPFVKSEDQLADILTKAVSTRNFYDSLDKLGIRDIYAPT</sequence>
<feature type="compositionally biased region" description="Low complexity" evidence="6">
    <location>
        <begin position="1243"/>
        <end position="1259"/>
    </location>
</feature>
<dbReference type="SUPFAM" id="SSF56672">
    <property type="entry name" value="DNA/RNA polymerases"/>
    <property type="match status" value="1"/>
</dbReference>
<evidence type="ECO:0000259" key="8">
    <source>
        <dbReference type="PROSITE" id="PS50994"/>
    </source>
</evidence>
<dbReference type="Pfam" id="PF25597">
    <property type="entry name" value="SH3_retrovirus"/>
    <property type="match status" value="1"/>
</dbReference>
<feature type="transmembrane region" description="Helical" evidence="7">
    <location>
        <begin position="696"/>
        <end position="714"/>
    </location>
</feature>
<keyword evidence="3" id="KW-0645">Protease</keyword>
<evidence type="ECO:0000256" key="2">
    <source>
        <dbReference type="ARBA" id="ARBA00022692"/>
    </source>
</evidence>
<dbReference type="Pfam" id="PF00665">
    <property type="entry name" value="rve"/>
    <property type="match status" value="1"/>
</dbReference>
<dbReference type="Pfam" id="PF23262">
    <property type="entry name" value="NFD4_C"/>
    <property type="match status" value="1"/>
</dbReference>
<feature type="transmembrane region" description="Helical" evidence="7">
    <location>
        <begin position="306"/>
        <end position="326"/>
    </location>
</feature>
<dbReference type="Pfam" id="PF22936">
    <property type="entry name" value="Pol_BBD"/>
    <property type="match status" value="1"/>
</dbReference>
<dbReference type="InterPro" id="IPR057670">
    <property type="entry name" value="SH3_retrovirus"/>
</dbReference>
<dbReference type="InterPro" id="IPR056555">
    <property type="entry name" value="NFD4_C"/>
</dbReference>
<feature type="transmembrane region" description="Helical" evidence="7">
    <location>
        <begin position="81"/>
        <end position="105"/>
    </location>
</feature>